<keyword evidence="3" id="KW-0597">Phosphoprotein</keyword>
<comment type="function">
    <text evidence="15">Multifunctional protein that acts as a viral transcriptional activator. Promotes read-through of an RNA hairpin in the NP open reading frame to enhance viral transcription. Mechanistically, nonphosphorylated VP30 hexamers form a ternary complex with the viral leader RNA. Clamps the RNA template and the complex VP35-polymerase L together, thereby increasing the polymerase affinity for the RNA template to increase transcription initiation despite the presence of RNA secondary structures. Also assists stop-start transcription at gene junctions to promote transcription of downstream genes. Interaction with NP plays a critical role in transcription initiation by recognizing the RNA stem loop. Interaction with host RBBP6 interferes with NP-VP30 interaction and inhibits viral RNA synthesis. Also acts as a suppressor of RNA silencing by interacting with host DICER1 and TARBP2/TRBP.</text>
</comment>
<organism evidence="19">
    <name type="scientific">Bombali virus</name>
    <dbReference type="NCBI Taxonomy" id="2010960"/>
    <lineage>
        <taxon>Viruses</taxon>
        <taxon>Riboviria</taxon>
        <taxon>Orthornavirae</taxon>
        <taxon>Negarnaviricota</taxon>
        <taxon>Haploviricotina</taxon>
        <taxon>Monjiviricetes</taxon>
        <taxon>Mononegavirales</taxon>
        <taxon>Filoviridae</taxon>
        <taxon>Orthoebolavirus</taxon>
        <taxon>Orthoebolavirus bombaliense</taxon>
    </lineage>
</organism>
<dbReference type="Proteomes" id="UP000262815">
    <property type="component" value="Segment"/>
</dbReference>
<comment type="similarity">
    <text evidence="12">Belongs to the filoviridae transcriptional activator VP30 family.</text>
</comment>
<dbReference type="Pfam" id="PF11507">
    <property type="entry name" value="Transcript_VP30"/>
    <property type="match status" value="1"/>
</dbReference>
<feature type="compositionally biased region" description="Basic and acidic residues" evidence="17">
    <location>
        <begin position="27"/>
        <end position="52"/>
    </location>
</feature>
<dbReference type="Gene3D" id="1.20.120.1160">
    <property type="match status" value="1"/>
</dbReference>
<evidence type="ECO:0000256" key="5">
    <source>
        <dbReference type="ARBA" id="ARBA00022771"/>
    </source>
</evidence>
<keyword evidence="6 16" id="KW-0862">Zinc</keyword>
<evidence type="ECO:0000256" key="15">
    <source>
        <dbReference type="ARBA" id="ARBA00057192"/>
    </source>
</evidence>
<evidence type="ECO:0000256" key="13">
    <source>
        <dbReference type="ARBA" id="ARBA00024085"/>
    </source>
</evidence>
<evidence type="ECO:0000256" key="1">
    <source>
        <dbReference type="ARBA" id="ARBA00004192"/>
    </source>
</evidence>
<evidence type="ECO:0000256" key="11">
    <source>
        <dbReference type="ARBA" id="ARBA00023200"/>
    </source>
</evidence>
<keyword evidence="8 19" id="KW-0543">Viral nucleoprotein</keyword>
<evidence type="ECO:0000256" key="3">
    <source>
        <dbReference type="ARBA" id="ARBA00022553"/>
    </source>
</evidence>
<keyword evidence="7" id="KW-0946">Virion</keyword>
<reference evidence="19 20" key="1">
    <citation type="journal article" date="2018" name="Nat. Microbiol.">
        <title>The discovery of Bombali virus adds further support for bats as hosts of ebolaviruses.</title>
        <authorList>
            <person name="Goldstein T."/>
            <person name="Anthony S.J."/>
            <person name="Gbakima A."/>
            <person name="Bird B.H."/>
            <person name="Bangura J."/>
            <person name="Tremeau-Bravard A."/>
            <person name="Belaganahalli M.N."/>
            <person name="Wells H.L."/>
            <person name="Dhanota J.K."/>
            <person name="Liang E."/>
            <person name="Grodus M."/>
            <person name="Jangra R.K."/>
            <person name="DeJesus V.A."/>
            <person name="Lasso G."/>
            <person name="Smith B.R."/>
            <person name="Jambai A."/>
            <person name="Kamara B.O."/>
            <person name="Kamara S."/>
            <person name="Bangura W."/>
            <person name="Monagin C."/>
            <person name="Shapira S."/>
            <person name="Johnson C.K."/>
            <person name="Saylors K."/>
            <person name="Rubin E.M."/>
            <person name="Chandran K."/>
            <person name="Lipkin W.I."/>
            <person name="Mazet J.A.K."/>
        </authorList>
    </citation>
    <scope>NUCLEOTIDE SEQUENCE</scope>
    <source>
        <strain evidence="19">Bombali virus/C.pumilus-wt/SLE/2016/Northern Province-PREDICT_SLAB000047</strain>
        <strain evidence="18">Bombali virus/M.condylurus-wt/SLE/2016/Northern Province-PREDICT_SLAB000156</strain>
    </source>
</reference>
<keyword evidence="9" id="KW-0010">Activator</keyword>
<evidence type="ECO:0000256" key="9">
    <source>
        <dbReference type="ARBA" id="ARBA00023159"/>
    </source>
</evidence>
<protein>
    <recommendedName>
        <fullName evidence="13">Transcriptional activator VP30</fullName>
    </recommendedName>
    <alternativeName>
        <fullName evidence="14">Minor nucleoprotein VP30</fullName>
    </alternativeName>
</protein>
<dbReference type="RefSeq" id="YP_009513280.1">
    <property type="nucleotide sequence ID" value="NC_039345.1"/>
</dbReference>
<dbReference type="GO" id="GO:0008270">
    <property type="term" value="F:zinc ion binding"/>
    <property type="evidence" value="ECO:0007669"/>
    <property type="project" value="UniProtKB-KW"/>
</dbReference>
<dbReference type="EMBL" id="MF319186">
    <property type="protein sequence ID" value="ASJ82204.1"/>
    <property type="molecule type" value="Viral_cRNA"/>
</dbReference>
<evidence type="ECO:0000256" key="12">
    <source>
        <dbReference type="ARBA" id="ARBA00024038"/>
    </source>
</evidence>
<evidence type="ECO:0000256" key="4">
    <source>
        <dbReference type="ARBA" id="ARBA00022723"/>
    </source>
</evidence>
<dbReference type="GO" id="GO:0019013">
    <property type="term" value="C:viral nucleocapsid"/>
    <property type="evidence" value="ECO:0007669"/>
    <property type="project" value="UniProtKB-KW"/>
</dbReference>
<evidence type="ECO:0000313" key="20">
    <source>
        <dbReference type="Proteomes" id="UP000262815"/>
    </source>
</evidence>
<dbReference type="EMBL" id="MF319185">
    <property type="protein sequence ID" value="ASJ82198.1"/>
    <property type="molecule type" value="Viral_cRNA"/>
</dbReference>
<evidence type="ECO:0000313" key="19">
    <source>
        <dbReference type="EMBL" id="ASJ82204.1"/>
    </source>
</evidence>
<evidence type="ECO:0000313" key="18">
    <source>
        <dbReference type="EMBL" id="ASJ82198.1"/>
    </source>
</evidence>
<keyword evidence="5 16" id="KW-0863">Zinc-finger</keyword>
<dbReference type="PIRSF" id="PIRSF011356">
    <property type="entry name" value="VP30_FiloV"/>
    <property type="match status" value="1"/>
</dbReference>
<accession>A0A343EQG0</accession>
<dbReference type="KEGG" id="vg:37784988"/>
<evidence type="ECO:0000256" key="14">
    <source>
        <dbReference type="ARBA" id="ARBA00032191"/>
    </source>
</evidence>
<gene>
    <name evidence="19" type="primary">VP30</name>
</gene>
<dbReference type="GO" id="GO:0030430">
    <property type="term" value="C:host cell cytoplasm"/>
    <property type="evidence" value="ECO:0007669"/>
    <property type="project" value="UniProtKB-SubCell"/>
</dbReference>
<evidence type="ECO:0000256" key="6">
    <source>
        <dbReference type="ARBA" id="ARBA00022833"/>
    </source>
</evidence>
<keyword evidence="10" id="KW-0804">Transcription</keyword>
<feature type="compositionally biased region" description="Polar residues" evidence="17">
    <location>
        <begin position="1"/>
        <end position="11"/>
    </location>
</feature>
<dbReference type="GO" id="GO:0003723">
    <property type="term" value="F:RNA binding"/>
    <property type="evidence" value="ECO:0007669"/>
    <property type="project" value="InterPro"/>
</dbReference>
<dbReference type="InterPro" id="IPR014459">
    <property type="entry name" value="VP30_FiloV"/>
</dbReference>
<keyword evidence="11" id="KW-1035">Host cytoplasm</keyword>
<evidence type="ECO:0000256" key="8">
    <source>
        <dbReference type="ARBA" id="ARBA00023086"/>
    </source>
</evidence>
<name>A0A343EQG0_9MONO</name>
<comment type="subcellular location">
    <subcellularLocation>
        <location evidence="1">Host cytoplasm</location>
    </subcellularLocation>
    <subcellularLocation>
        <location evidence="2">Virion</location>
    </subcellularLocation>
</comment>
<keyword evidence="4 16" id="KW-0479">Metal-binding</keyword>
<feature type="zinc finger region" description="C3H1-type; atypical" evidence="16">
    <location>
        <begin position="83"/>
        <end position="101"/>
    </location>
</feature>
<keyword evidence="20" id="KW-1185">Reference proteome</keyword>
<feature type="region of interest" description="Disordered" evidence="17">
    <location>
        <begin position="1"/>
        <end position="59"/>
    </location>
</feature>
<evidence type="ECO:0000256" key="16">
    <source>
        <dbReference type="PIRSR" id="PIRSR011356-1"/>
    </source>
</evidence>
<evidence type="ECO:0000256" key="2">
    <source>
        <dbReference type="ARBA" id="ARBA00004328"/>
    </source>
</evidence>
<evidence type="ECO:0000256" key="7">
    <source>
        <dbReference type="ARBA" id="ARBA00022844"/>
    </source>
</evidence>
<evidence type="ECO:0000256" key="10">
    <source>
        <dbReference type="ARBA" id="ARBA00023163"/>
    </source>
</evidence>
<dbReference type="GeneID" id="37784988"/>
<proteinExistence type="inferred from homology"/>
<sequence length="299" mass="33581">MHQQRTQNPHSTEAIRERGRTRTVHPPSRDSGEFRMRARSVSRDYSRGENYHQRGTSQTRAPVMFHKKKTEALLVPPAPKDICPTLKKGFLCDSNFCRKDHHLEGLTDRELLLLIARKTSGLVDPSVCASAPKDARLAHPTAEDFDQQSGPKMTLSLVLRIIEYWAEKDLRNIDDSKLRALLTLCAVTTRKFSKSQLSLLCDAHLRRESLGQDQSESVLEVYQKLHSDKGGHFEAALWQQWDRQSLVMFITAFLNIAPQLPCESSAVVISSLKLLIPAAEHNTTGSSPTTPSWSDAADS</sequence>
<evidence type="ECO:0000256" key="17">
    <source>
        <dbReference type="SAM" id="MobiDB-lite"/>
    </source>
</evidence>